<feature type="compositionally biased region" description="Basic residues" evidence="1">
    <location>
        <begin position="165"/>
        <end position="176"/>
    </location>
</feature>
<feature type="domain" description="CxC2-like cysteine cluster KDZ transposase-associated" evidence="2">
    <location>
        <begin position="2"/>
        <end position="46"/>
    </location>
</feature>
<dbReference type="InterPro" id="IPR041457">
    <property type="entry name" value="CxC2_KDZ-assoc"/>
</dbReference>
<keyword evidence="4" id="KW-1185">Reference proteome</keyword>
<dbReference type="PANTHER" id="PTHR33096:SF1">
    <property type="entry name" value="CXC1-LIKE CYSTEINE CLUSTER ASSOCIATED WITH KDZ TRANSPOSASES DOMAIN-CONTAINING PROTEIN"/>
    <property type="match status" value="1"/>
</dbReference>
<dbReference type="InterPro" id="IPR040521">
    <property type="entry name" value="KDZ"/>
</dbReference>
<dbReference type="EMBL" id="JBANRG010000068">
    <property type="protein sequence ID" value="KAK7440437.1"/>
    <property type="molecule type" value="Genomic_DNA"/>
</dbReference>
<dbReference type="Proteomes" id="UP001498398">
    <property type="component" value="Unassembled WGS sequence"/>
</dbReference>
<protein>
    <recommendedName>
        <fullName evidence="2">CxC2-like cysteine cluster KDZ transposase-associated domain-containing protein</fullName>
    </recommendedName>
</protein>
<evidence type="ECO:0000256" key="1">
    <source>
        <dbReference type="SAM" id="MobiDB-lite"/>
    </source>
</evidence>
<evidence type="ECO:0000313" key="4">
    <source>
        <dbReference type="Proteomes" id="UP001498398"/>
    </source>
</evidence>
<name>A0ABR1IWI5_9AGAR</name>
<sequence length="460" mass="52799">MGLFPASYKNPQTVFTERLLKYHHVLAMECKVASNGFCSFLKRVTDRDCPEDVEDRYAEFHRAARCWSDLMCRMEGGELHDPEVASRPGGLAVFCSMCPQPGINLVMEQNDPDWLKSFSLVGDGNFKQEHMKMRGDPDQDVRLADGTRFMVASKPFKEYLSRTPNRSKNRKKRTCVNHRAQTQQNRHKPHLDITGIGVWACARHGCFLPHSMVDFIKGEEQRIMDWGVSWALRVIKGWNEGNQDAIEIVNLIYDIMCQYSVHFKSRLTQNEDLCFPEDLKLQYFIGKFHLGCHKAECYVQFTLDLLKGGGRIDGEVLETLWSELNKAKGATRAMSIARRQEHLDDLLQDSNFKKLTGGEDSALLRKYTRAKKEEQDARENYEDLRDRLPLSLLQVWDRDAGNAISSRDPSHLKIYEMENINGKGFAEARTELWSQCVESGRKGTADIKLLMDAMSLESEQ</sequence>
<reference evidence="3 4" key="1">
    <citation type="submission" date="2024-01" db="EMBL/GenBank/DDBJ databases">
        <title>A draft genome for the cacao thread blight pathogen Marasmiellus scandens.</title>
        <authorList>
            <person name="Baruah I.K."/>
            <person name="Leung J."/>
            <person name="Bukari Y."/>
            <person name="Amoako-Attah I."/>
            <person name="Meinhardt L.W."/>
            <person name="Bailey B.A."/>
            <person name="Cohen S.P."/>
        </authorList>
    </citation>
    <scope>NUCLEOTIDE SEQUENCE [LARGE SCALE GENOMIC DNA]</scope>
    <source>
        <strain evidence="3 4">GH-19</strain>
    </source>
</reference>
<dbReference type="Pfam" id="PF18758">
    <property type="entry name" value="KDZ"/>
    <property type="match status" value="1"/>
</dbReference>
<feature type="region of interest" description="Disordered" evidence="1">
    <location>
        <begin position="162"/>
        <end position="187"/>
    </location>
</feature>
<evidence type="ECO:0000313" key="3">
    <source>
        <dbReference type="EMBL" id="KAK7440437.1"/>
    </source>
</evidence>
<accession>A0ABR1IWI5</accession>
<evidence type="ECO:0000259" key="2">
    <source>
        <dbReference type="Pfam" id="PF18803"/>
    </source>
</evidence>
<gene>
    <name evidence="3" type="ORF">VKT23_017075</name>
</gene>
<dbReference type="PANTHER" id="PTHR33096">
    <property type="entry name" value="CXC2 DOMAIN-CONTAINING PROTEIN"/>
    <property type="match status" value="1"/>
</dbReference>
<proteinExistence type="predicted"/>
<comment type="caution">
    <text evidence="3">The sequence shown here is derived from an EMBL/GenBank/DDBJ whole genome shotgun (WGS) entry which is preliminary data.</text>
</comment>
<organism evidence="3 4">
    <name type="scientific">Marasmiellus scandens</name>
    <dbReference type="NCBI Taxonomy" id="2682957"/>
    <lineage>
        <taxon>Eukaryota</taxon>
        <taxon>Fungi</taxon>
        <taxon>Dikarya</taxon>
        <taxon>Basidiomycota</taxon>
        <taxon>Agaricomycotina</taxon>
        <taxon>Agaricomycetes</taxon>
        <taxon>Agaricomycetidae</taxon>
        <taxon>Agaricales</taxon>
        <taxon>Marasmiineae</taxon>
        <taxon>Omphalotaceae</taxon>
        <taxon>Marasmiellus</taxon>
    </lineage>
</organism>
<dbReference type="Pfam" id="PF18803">
    <property type="entry name" value="CxC2"/>
    <property type="match status" value="1"/>
</dbReference>